<dbReference type="AlphaFoldDB" id="A0A0E0MU10"/>
<dbReference type="Proteomes" id="UP000008022">
    <property type="component" value="Unassembled WGS sequence"/>
</dbReference>
<feature type="compositionally biased region" description="Gly residues" evidence="1">
    <location>
        <begin position="99"/>
        <end position="109"/>
    </location>
</feature>
<evidence type="ECO:0000313" key="3">
    <source>
        <dbReference type="Proteomes" id="UP000008022"/>
    </source>
</evidence>
<protein>
    <submittedName>
        <fullName evidence="2">Uncharacterized protein</fullName>
    </submittedName>
</protein>
<dbReference type="HOGENOM" id="CLU_090458_1_0_1"/>
<accession>A0A0E0MU10</accession>
<evidence type="ECO:0000256" key="1">
    <source>
        <dbReference type="SAM" id="MobiDB-lite"/>
    </source>
</evidence>
<name>A0A0E0MU10_ORYRU</name>
<dbReference type="Gramene" id="ORUFI01G10430.1">
    <property type="protein sequence ID" value="ORUFI01G10430.1"/>
    <property type="gene ID" value="ORUFI01G10430"/>
</dbReference>
<dbReference type="PANTHER" id="PTHR36774">
    <property type="entry name" value="INSULIN-INDUCED PROTEIN"/>
    <property type="match status" value="1"/>
</dbReference>
<evidence type="ECO:0000313" key="2">
    <source>
        <dbReference type="EnsemblPlants" id="ORUFI01G10430.1"/>
    </source>
</evidence>
<reference evidence="3" key="1">
    <citation type="submission" date="2013-06" db="EMBL/GenBank/DDBJ databases">
        <authorList>
            <person name="Zhao Q."/>
        </authorList>
    </citation>
    <scope>NUCLEOTIDE SEQUENCE</scope>
    <source>
        <strain evidence="3">cv. W1943</strain>
    </source>
</reference>
<keyword evidence="3" id="KW-1185">Reference proteome</keyword>
<dbReference type="eggNOG" id="ENOG502QSSS">
    <property type="taxonomic scope" value="Eukaryota"/>
</dbReference>
<proteinExistence type="predicted"/>
<feature type="region of interest" description="Disordered" evidence="1">
    <location>
        <begin position="1"/>
        <end position="31"/>
    </location>
</feature>
<dbReference type="OMA" id="HRITHPM"/>
<dbReference type="PANTHER" id="PTHR36774:SF1">
    <property type="entry name" value="INSULIN-INDUCED PROTEIN"/>
    <property type="match status" value="1"/>
</dbReference>
<organism evidence="2 3">
    <name type="scientific">Oryza rufipogon</name>
    <name type="common">Brownbeard rice</name>
    <name type="synonym">Asian wild rice</name>
    <dbReference type="NCBI Taxonomy" id="4529"/>
    <lineage>
        <taxon>Eukaryota</taxon>
        <taxon>Viridiplantae</taxon>
        <taxon>Streptophyta</taxon>
        <taxon>Embryophyta</taxon>
        <taxon>Tracheophyta</taxon>
        <taxon>Spermatophyta</taxon>
        <taxon>Magnoliopsida</taxon>
        <taxon>Liliopsida</taxon>
        <taxon>Poales</taxon>
        <taxon>Poaceae</taxon>
        <taxon>BOP clade</taxon>
        <taxon>Oryzoideae</taxon>
        <taxon>Oryzeae</taxon>
        <taxon>Oryzinae</taxon>
        <taxon>Oryza</taxon>
    </lineage>
</organism>
<dbReference type="EnsemblPlants" id="ORUFI01G10430.1">
    <property type="protein sequence ID" value="ORUFI01G10430.1"/>
    <property type="gene ID" value="ORUFI01G10430"/>
</dbReference>
<reference evidence="2" key="2">
    <citation type="submission" date="2015-06" db="UniProtKB">
        <authorList>
            <consortium name="EnsemblPlants"/>
        </authorList>
    </citation>
    <scope>IDENTIFICATION</scope>
</reference>
<feature type="compositionally biased region" description="Basic and acidic residues" evidence="1">
    <location>
        <begin position="1"/>
        <end position="18"/>
    </location>
</feature>
<feature type="compositionally biased region" description="Pro residues" evidence="1">
    <location>
        <begin position="65"/>
        <end position="74"/>
    </location>
</feature>
<sequence>MEPRVRRFGARHNDERRNGTSKTVPELSTVGSKSTVGRCTALQRVALVKPHRITHPMRAKLAVPVPSPAPPRPPSVTFRCLRPRTPPTRAPATPARALGNGGGGGGGGSPLGRAWPGVAAALFGAGFVLGPLLDGIHSRVGLQLYHNGAVDVGPLHTHILVPPLLGAFYSTVGMLQLFLDERVSPPAAAAGGSKATGSPQKTAASLVFLAVFIEASAEMYRAGVPSNVEAYVLFAGAELAWLLLDGTWLGFAVACLVGTACPLAEIPLIKLFDCWSYPNADVQLLGEGIVSWTTTCYFVYTPFLANLARWVKAELAVDDAAR</sequence>
<feature type="region of interest" description="Disordered" evidence="1">
    <location>
        <begin position="62"/>
        <end position="109"/>
    </location>
</feature>
<dbReference type="STRING" id="4529.A0A0E0MU10"/>